<comment type="cofactor">
    <cofactor evidence="1">
        <name>FAD</name>
        <dbReference type="ChEBI" id="CHEBI:57692"/>
    </cofactor>
</comment>
<dbReference type="SUPFAM" id="SSF51905">
    <property type="entry name" value="FAD/NAD(P)-binding domain"/>
    <property type="match status" value="1"/>
</dbReference>
<dbReference type="EMBL" id="DLVE01000004">
    <property type="protein sequence ID" value="HAA83205.1"/>
    <property type="molecule type" value="Genomic_DNA"/>
</dbReference>
<dbReference type="Gene3D" id="3.30.9.10">
    <property type="entry name" value="D-Amino Acid Oxidase, subunit A, domain 2"/>
    <property type="match status" value="1"/>
</dbReference>
<keyword evidence="4" id="KW-0560">Oxidoreductase</keyword>
<gene>
    <name evidence="7" type="ORF">DCE01_00195</name>
</gene>
<evidence type="ECO:0000256" key="5">
    <source>
        <dbReference type="ARBA" id="ARBA00037941"/>
    </source>
</evidence>
<dbReference type="NCBIfam" id="NF008726">
    <property type="entry name" value="PRK11728.1"/>
    <property type="match status" value="1"/>
</dbReference>
<evidence type="ECO:0000313" key="7">
    <source>
        <dbReference type="EMBL" id="HAA83205.1"/>
    </source>
</evidence>
<evidence type="ECO:0000256" key="1">
    <source>
        <dbReference type="ARBA" id="ARBA00001974"/>
    </source>
</evidence>
<proteinExistence type="inferred from homology"/>
<dbReference type="Gene3D" id="3.50.50.60">
    <property type="entry name" value="FAD/NAD(P)-binding domain"/>
    <property type="match status" value="1"/>
</dbReference>
<evidence type="ECO:0000259" key="6">
    <source>
        <dbReference type="Pfam" id="PF01266"/>
    </source>
</evidence>
<evidence type="ECO:0000256" key="2">
    <source>
        <dbReference type="ARBA" id="ARBA00022630"/>
    </source>
</evidence>
<comment type="similarity">
    <text evidence="5">Belongs to the L2HGDH family.</text>
</comment>
<accession>A0A3B8N248</accession>
<sequence>MKEVNCDFLIIGAGIIGLSLAKNLRELFPEKKICIIEKEQNVGYHASGRNSGVLHAGFYYYPDSLKARFTRQGNEELTQYCLSRGLKINRCGKVVVARSEREIDTLFELKNRGERNGVKIYLITEKELYEIEPNAKTCQYALWSPNTSTVDPSEILRSLLEELKNKNVEIFFNTPYRRAVPEDNRVEAGNSAFHAEKIINVAGLYADKIARDFGFAENYVLIPFKGMYLEYKGFKLSLKRNIYPVPNLNNPFLGVHFTIKVDGSIKIGPTATPCFWRENYRGLSGFNIAEAMEILKWDIKLFLKNKNFRMTALDEVKKYLRSHMLREAAKLVKIFDPEGFTQWGIPGIRAQLIDIRTLQLVHDFVVEGDERSIHILNAVSPAFTASFPFTRFVVQEYIIKK</sequence>
<name>A0A3B8N248_9BACT</name>
<dbReference type="InterPro" id="IPR006076">
    <property type="entry name" value="FAD-dep_OxRdtase"/>
</dbReference>
<dbReference type="PANTHER" id="PTHR43104">
    <property type="entry name" value="L-2-HYDROXYGLUTARATE DEHYDROGENASE, MITOCHONDRIAL"/>
    <property type="match status" value="1"/>
</dbReference>
<dbReference type="GO" id="GO:0005737">
    <property type="term" value="C:cytoplasm"/>
    <property type="evidence" value="ECO:0007669"/>
    <property type="project" value="TreeGrafter"/>
</dbReference>
<evidence type="ECO:0000256" key="4">
    <source>
        <dbReference type="ARBA" id="ARBA00023002"/>
    </source>
</evidence>
<reference evidence="7 8" key="1">
    <citation type="journal article" date="2018" name="Nat. Biotechnol.">
        <title>A standardized bacterial taxonomy based on genome phylogeny substantially revises the tree of life.</title>
        <authorList>
            <person name="Parks D.H."/>
            <person name="Chuvochina M."/>
            <person name="Waite D.W."/>
            <person name="Rinke C."/>
            <person name="Skarshewski A."/>
            <person name="Chaumeil P.A."/>
            <person name="Hugenholtz P."/>
        </authorList>
    </citation>
    <scope>NUCLEOTIDE SEQUENCE [LARGE SCALE GENOMIC DNA]</scope>
    <source>
        <strain evidence="7">UBA12529</strain>
    </source>
</reference>
<dbReference type="Proteomes" id="UP000257240">
    <property type="component" value="Unassembled WGS sequence"/>
</dbReference>
<dbReference type="Pfam" id="PF01266">
    <property type="entry name" value="DAO"/>
    <property type="match status" value="1"/>
</dbReference>
<protein>
    <submittedName>
        <fullName evidence="7">L-2-hydroxyglutarate oxidase</fullName>
    </submittedName>
</protein>
<dbReference type="AlphaFoldDB" id="A0A3B8N248"/>
<dbReference type="PANTHER" id="PTHR43104:SF2">
    <property type="entry name" value="L-2-HYDROXYGLUTARATE DEHYDROGENASE, MITOCHONDRIAL"/>
    <property type="match status" value="1"/>
</dbReference>
<dbReference type="InterPro" id="IPR036188">
    <property type="entry name" value="FAD/NAD-bd_sf"/>
</dbReference>
<keyword evidence="3" id="KW-0274">FAD</keyword>
<dbReference type="GO" id="GO:0047545">
    <property type="term" value="F:(S)-2-hydroxyglutarate dehydrogenase activity"/>
    <property type="evidence" value="ECO:0007669"/>
    <property type="project" value="TreeGrafter"/>
</dbReference>
<evidence type="ECO:0000313" key="8">
    <source>
        <dbReference type="Proteomes" id="UP000257240"/>
    </source>
</evidence>
<evidence type="ECO:0000256" key="3">
    <source>
        <dbReference type="ARBA" id="ARBA00022827"/>
    </source>
</evidence>
<keyword evidence="2" id="KW-0285">Flavoprotein</keyword>
<feature type="domain" description="FAD dependent oxidoreductase" evidence="6">
    <location>
        <begin position="7"/>
        <end position="295"/>
    </location>
</feature>
<comment type="caution">
    <text evidence="7">The sequence shown here is derived from an EMBL/GenBank/DDBJ whole genome shotgun (WGS) entry which is preliminary data.</text>
</comment>
<organism evidence="7 8">
    <name type="scientific">Thermodesulfobacterium commune</name>
    <dbReference type="NCBI Taxonomy" id="1741"/>
    <lineage>
        <taxon>Bacteria</taxon>
        <taxon>Pseudomonadati</taxon>
        <taxon>Thermodesulfobacteriota</taxon>
        <taxon>Thermodesulfobacteria</taxon>
        <taxon>Thermodesulfobacteriales</taxon>
        <taxon>Thermodesulfobacteriaceae</taxon>
        <taxon>Thermodesulfobacterium</taxon>
    </lineage>
</organism>